<keyword evidence="3" id="KW-1185">Reference proteome</keyword>
<keyword evidence="1" id="KW-0812">Transmembrane</keyword>
<dbReference type="Pfam" id="PF22564">
    <property type="entry name" value="HAAS"/>
    <property type="match status" value="1"/>
</dbReference>
<dbReference type="EMBL" id="WIXI01000051">
    <property type="protein sequence ID" value="MQY50019.1"/>
    <property type="molecule type" value="Genomic_DNA"/>
</dbReference>
<evidence type="ECO:0000256" key="1">
    <source>
        <dbReference type="SAM" id="Phobius"/>
    </source>
</evidence>
<evidence type="ECO:0000313" key="3">
    <source>
        <dbReference type="Proteomes" id="UP000435138"/>
    </source>
</evidence>
<feature type="transmembrane region" description="Helical" evidence="1">
    <location>
        <begin position="97"/>
        <end position="117"/>
    </location>
</feature>
<dbReference type="AlphaFoldDB" id="A0A6A8AGW0"/>
<accession>A0A6A8AGW0</accession>
<keyword evidence="1" id="KW-0472">Membrane</keyword>
<feature type="transmembrane region" description="Helical" evidence="1">
    <location>
        <begin position="124"/>
        <end position="148"/>
    </location>
</feature>
<proteinExistence type="predicted"/>
<evidence type="ECO:0000313" key="2">
    <source>
        <dbReference type="EMBL" id="MQY50019.1"/>
    </source>
</evidence>
<keyword evidence="1" id="KW-1133">Transmembrane helix</keyword>
<name>A0A6A8AGW0_9HYPH</name>
<dbReference type="RefSeq" id="WP_153360267.1">
    <property type="nucleotide sequence ID" value="NZ_JAYKOO010000004.1"/>
</dbReference>
<protein>
    <submittedName>
        <fullName evidence="2">DUF1700 domain-containing protein</fullName>
    </submittedName>
</protein>
<feature type="transmembrane region" description="Helical" evidence="1">
    <location>
        <begin position="154"/>
        <end position="173"/>
    </location>
</feature>
<sequence length="190" mass="20552">MSRGDFLRRLRRGLNGLSKDEVEEIVADYAAHFSESSMDGRSEAEVAAALGNPDRIAREIRAERGLRRFEQHWSLTNLFAALMALSGLAIVDLFFLLPLLLIVVIIATALAIVLLALGAAGLKIMVTALLLPPGMAFMDVLASLFIGAGLVSCLIGGGALLLIGMGAGIRIFGHYARLHFRVLQQDRREI</sequence>
<reference evidence="2 3" key="1">
    <citation type="submission" date="2019-11" db="EMBL/GenBank/DDBJ databases">
        <title>Genome analysis of Rhizobacterium cereale a novel genus and species isolated from maize roots in North Spain.</title>
        <authorList>
            <person name="Menendez E."/>
            <person name="Flores-Felix J.D."/>
            <person name="Ramirez-Bahena M.-H."/>
            <person name="Igual J.M."/>
            <person name="Garcia-Fraile P."/>
            <person name="Peix A."/>
            <person name="Velazquez E."/>
        </authorList>
    </citation>
    <scope>NUCLEOTIDE SEQUENCE [LARGE SCALE GENOMIC DNA]</scope>
    <source>
        <strain evidence="2 3">RZME27</strain>
    </source>
</reference>
<comment type="caution">
    <text evidence="2">The sequence shown here is derived from an EMBL/GenBank/DDBJ whole genome shotgun (WGS) entry which is preliminary data.</text>
</comment>
<gene>
    <name evidence="2" type="ORF">GAO09_28730</name>
</gene>
<organism evidence="2 3">
    <name type="scientific">Endobacterium cereale</name>
    <dbReference type="NCBI Taxonomy" id="2663029"/>
    <lineage>
        <taxon>Bacteria</taxon>
        <taxon>Pseudomonadati</taxon>
        <taxon>Pseudomonadota</taxon>
        <taxon>Alphaproteobacteria</taxon>
        <taxon>Hyphomicrobiales</taxon>
        <taxon>Rhizobiaceae</taxon>
        <taxon>Endobacterium</taxon>
    </lineage>
</organism>
<dbReference type="Proteomes" id="UP000435138">
    <property type="component" value="Unassembled WGS sequence"/>
</dbReference>
<feature type="transmembrane region" description="Helical" evidence="1">
    <location>
        <begin position="73"/>
        <end position="91"/>
    </location>
</feature>